<dbReference type="GO" id="GO:0016787">
    <property type="term" value="F:hydrolase activity"/>
    <property type="evidence" value="ECO:0007669"/>
    <property type="project" value="InterPro"/>
</dbReference>
<name>A0AAT9LBR2_9FIRM</name>
<dbReference type="PANTHER" id="PTHR21240">
    <property type="entry name" value="2-AMINO-3-CARBOXYLMUCONATE-6-SEMIALDEHYDE DECARBOXYLASE"/>
    <property type="match status" value="1"/>
</dbReference>
<dbReference type="SUPFAM" id="SSF51556">
    <property type="entry name" value="Metallo-dependent hydrolases"/>
    <property type="match status" value="1"/>
</dbReference>
<sequence length="309" mass="34103">MMDCHCHILPREFVTNLEKFSRLDAYFGLLATTKGSRFVTGEDLLRDMAAYHVDRAVVFGFAFRDTGICRDINDYVAGICRENPGKLVGLGVLDPESPGALEEAERCLELGLSGFGELFPDGHGYSLDSYGFLKLAGIAKDAGVPLLIHVNEQVGHEYPGKGLQGPREAYRFCVRNPDVKVVFAHLGGGLPFFYYMPEVRALENVYYDTAAQPFLYVPGVYRGLKESGALSRVILGTDYPLLGWERYLRDLSKAGLSFDDIDGVISRHGEEVFGEFFETSREGNRKAGQNTVLGEGKGSTEILEQGGFE</sequence>
<reference evidence="3" key="2">
    <citation type="journal article" date="2023" name="Biology">
        <title>Prokaryotic Life Associated with Coal-Fire Gas Vents Revealed by Metagenomics.</title>
        <authorList>
            <person name="Kadnikov V.V."/>
            <person name="Mardanov A.V."/>
            <person name="Beletsky A.V."/>
            <person name="Karnachuk O.V."/>
            <person name="Ravin N.V."/>
        </authorList>
    </citation>
    <scope>NUCLEOTIDE SEQUENCE</scope>
    <source>
        <strain evidence="3">Bu02</strain>
    </source>
</reference>
<dbReference type="GO" id="GO:0019748">
    <property type="term" value="P:secondary metabolic process"/>
    <property type="evidence" value="ECO:0007669"/>
    <property type="project" value="TreeGrafter"/>
</dbReference>
<dbReference type="PANTHER" id="PTHR21240:SF28">
    <property type="entry name" value="ISO-OROTATE DECARBOXYLASE (EUROFUNG)"/>
    <property type="match status" value="1"/>
</dbReference>
<proteinExistence type="predicted"/>
<feature type="domain" description="Amidohydrolase-related" evidence="2">
    <location>
        <begin position="3"/>
        <end position="249"/>
    </location>
</feature>
<evidence type="ECO:0000313" key="3">
    <source>
        <dbReference type="EMBL" id="QUL98496.1"/>
    </source>
</evidence>
<dbReference type="KEGG" id="fcz:IMF26_10920"/>
<keyword evidence="1" id="KW-0456">Lyase</keyword>
<reference evidence="3" key="1">
    <citation type="submission" date="2020-10" db="EMBL/GenBank/DDBJ databases">
        <authorList>
            <person name="Kadnikov V."/>
            <person name="Beletsky A.V."/>
            <person name="Mardanov A.V."/>
            <person name="Karnachuk O.V."/>
            <person name="Ravin N.V."/>
        </authorList>
    </citation>
    <scope>NUCLEOTIDE SEQUENCE</scope>
    <source>
        <strain evidence="3">Bu02</strain>
    </source>
</reference>
<dbReference type="GO" id="GO:0016831">
    <property type="term" value="F:carboxy-lyase activity"/>
    <property type="evidence" value="ECO:0007669"/>
    <property type="project" value="InterPro"/>
</dbReference>
<dbReference type="InterPro" id="IPR032466">
    <property type="entry name" value="Metal_Hydrolase"/>
</dbReference>
<dbReference type="Gene3D" id="3.20.20.140">
    <property type="entry name" value="Metal-dependent hydrolases"/>
    <property type="match status" value="1"/>
</dbReference>
<protein>
    <submittedName>
        <fullName evidence="3">Amidohydrolase family protein</fullName>
    </submittedName>
</protein>
<organism evidence="3">
    <name type="scientific">Candidatus Fermentithermobacillus carboniphilus</name>
    <dbReference type="NCBI Taxonomy" id="3085328"/>
    <lineage>
        <taxon>Bacteria</taxon>
        <taxon>Bacillati</taxon>
        <taxon>Bacillota</taxon>
        <taxon>Candidatus Fermentithermobacillia</taxon>
        <taxon>Candidatus Fermentithermobacillales</taxon>
        <taxon>Candidatus Fermentithermobacillaceae</taxon>
        <taxon>Candidatus Fermentithermobacillus</taxon>
    </lineage>
</organism>
<dbReference type="EMBL" id="CP062796">
    <property type="protein sequence ID" value="QUL98496.1"/>
    <property type="molecule type" value="Genomic_DNA"/>
</dbReference>
<evidence type="ECO:0000259" key="2">
    <source>
        <dbReference type="Pfam" id="PF04909"/>
    </source>
</evidence>
<dbReference type="InterPro" id="IPR032465">
    <property type="entry name" value="ACMSD"/>
</dbReference>
<gene>
    <name evidence="3" type="ORF">IMF26_10920</name>
</gene>
<dbReference type="AlphaFoldDB" id="A0AAT9LBR2"/>
<evidence type="ECO:0000256" key="1">
    <source>
        <dbReference type="ARBA" id="ARBA00023239"/>
    </source>
</evidence>
<dbReference type="Pfam" id="PF04909">
    <property type="entry name" value="Amidohydro_2"/>
    <property type="match status" value="1"/>
</dbReference>
<dbReference type="InterPro" id="IPR006680">
    <property type="entry name" value="Amidohydro-rel"/>
</dbReference>
<accession>A0AAT9LBR2</accession>
<dbReference type="CDD" id="cd01292">
    <property type="entry name" value="metallo-dependent_hydrolases"/>
    <property type="match status" value="1"/>
</dbReference>
<dbReference type="GO" id="GO:0005737">
    <property type="term" value="C:cytoplasm"/>
    <property type="evidence" value="ECO:0007669"/>
    <property type="project" value="TreeGrafter"/>
</dbReference>